<dbReference type="EMBL" id="KI912117">
    <property type="protein sequence ID" value="ETS76440.1"/>
    <property type="molecule type" value="Genomic_DNA"/>
</dbReference>
<gene>
    <name evidence="2" type="ORF">PFICI_11827</name>
</gene>
<protein>
    <recommendedName>
        <fullName evidence="1">Amidohydrolase-related domain-containing protein</fullName>
    </recommendedName>
</protein>
<dbReference type="HOGENOM" id="CLU_023620_2_0_1"/>
<dbReference type="InterPro" id="IPR011059">
    <property type="entry name" value="Metal-dep_hydrolase_composite"/>
</dbReference>
<dbReference type="STRING" id="1229662.W3WRE7"/>
<sequence length="445" mass="47802">MSGIDYTSPLNDLLSPYNRPAPRVILFKEANIVDVEKGQVISGRDVLLHGGQIVSIEGPMPPDIAAEAVMVDSSNFYLCPRLIDCHCHLNLPPGPPNLTGIVQASRAEVAIRQPLLCRDILNRGFTTIRDPAGSSLAIKQAIADGVIAGPRVFFAGMALSQTGGHGDMRTSHTAAESGDCCGGQIFANVARVVDGVPQCLRWAREELRCGADFLKIMAGGGVASPTDHIDHTQFTAAEIEAITTVAKNAGTYVTAHAYTPEAIRLAVDNGVMGIEHGNLIDEATAQYMAERGVYLTPTLATYAEMASDKWAGFLPPSLMPKNEIVLRSGLESLRIASKSGVVLCYGTDLIGPLHIAQARGLRLFSKVLGPVETLRTATINAAKLLRKENMLGQIKPNFAADLLVLNANPFENITIFERPKEHLLAVIKDGRVESSRLHALAKEQF</sequence>
<dbReference type="InParanoid" id="W3WRE7"/>
<dbReference type="KEGG" id="pfy:PFICI_11827"/>
<dbReference type="Gene3D" id="3.20.20.140">
    <property type="entry name" value="Metal-dependent hydrolases"/>
    <property type="match status" value="1"/>
</dbReference>
<accession>W3WRE7</accession>
<dbReference type="CDD" id="cd01299">
    <property type="entry name" value="Met_dep_hydrolase_A"/>
    <property type="match status" value="1"/>
</dbReference>
<organism evidence="2 3">
    <name type="scientific">Pestalotiopsis fici (strain W106-1 / CGMCC3.15140)</name>
    <dbReference type="NCBI Taxonomy" id="1229662"/>
    <lineage>
        <taxon>Eukaryota</taxon>
        <taxon>Fungi</taxon>
        <taxon>Dikarya</taxon>
        <taxon>Ascomycota</taxon>
        <taxon>Pezizomycotina</taxon>
        <taxon>Sordariomycetes</taxon>
        <taxon>Xylariomycetidae</taxon>
        <taxon>Amphisphaeriales</taxon>
        <taxon>Sporocadaceae</taxon>
        <taxon>Pestalotiopsis</taxon>
    </lineage>
</organism>
<dbReference type="InterPro" id="IPR032466">
    <property type="entry name" value="Metal_Hydrolase"/>
</dbReference>
<dbReference type="RefSeq" id="XP_007838599.1">
    <property type="nucleotide sequence ID" value="XM_007840408.1"/>
</dbReference>
<evidence type="ECO:0000313" key="3">
    <source>
        <dbReference type="Proteomes" id="UP000030651"/>
    </source>
</evidence>
<evidence type="ECO:0000259" key="1">
    <source>
        <dbReference type="Pfam" id="PF01979"/>
    </source>
</evidence>
<name>W3WRE7_PESFW</name>
<dbReference type="Pfam" id="PF01979">
    <property type="entry name" value="Amidohydro_1"/>
    <property type="match status" value="1"/>
</dbReference>
<dbReference type="GO" id="GO:0016810">
    <property type="term" value="F:hydrolase activity, acting on carbon-nitrogen (but not peptide) bonds"/>
    <property type="evidence" value="ECO:0007669"/>
    <property type="project" value="InterPro"/>
</dbReference>
<keyword evidence="3" id="KW-1185">Reference proteome</keyword>
<dbReference type="SUPFAM" id="SSF51556">
    <property type="entry name" value="Metallo-dependent hydrolases"/>
    <property type="match status" value="1"/>
</dbReference>
<dbReference type="GeneID" id="19276840"/>
<dbReference type="OMA" id="ELRQGAN"/>
<dbReference type="PANTHER" id="PTHR43135:SF3">
    <property type="entry name" value="ALPHA-D-RIBOSE 1-METHYLPHOSPHONATE 5-TRIPHOSPHATE DIPHOSPHATASE"/>
    <property type="match status" value="1"/>
</dbReference>
<dbReference type="Gene3D" id="2.30.40.10">
    <property type="entry name" value="Urease, subunit C, domain 1"/>
    <property type="match status" value="1"/>
</dbReference>
<dbReference type="Proteomes" id="UP000030651">
    <property type="component" value="Unassembled WGS sequence"/>
</dbReference>
<dbReference type="InterPro" id="IPR057744">
    <property type="entry name" value="OTAase-like"/>
</dbReference>
<dbReference type="AlphaFoldDB" id="W3WRE7"/>
<dbReference type="InterPro" id="IPR006680">
    <property type="entry name" value="Amidohydro-rel"/>
</dbReference>
<evidence type="ECO:0000313" key="2">
    <source>
        <dbReference type="EMBL" id="ETS76440.1"/>
    </source>
</evidence>
<dbReference type="SUPFAM" id="SSF51338">
    <property type="entry name" value="Composite domain of metallo-dependent hydrolases"/>
    <property type="match status" value="1"/>
</dbReference>
<dbReference type="OrthoDB" id="194468at2759"/>
<dbReference type="PANTHER" id="PTHR43135">
    <property type="entry name" value="ALPHA-D-RIBOSE 1-METHYLPHOSPHONATE 5-TRIPHOSPHATE DIPHOSPHATASE"/>
    <property type="match status" value="1"/>
</dbReference>
<feature type="domain" description="Amidohydrolase-related" evidence="1">
    <location>
        <begin position="77"/>
        <end position="431"/>
    </location>
</feature>
<proteinExistence type="predicted"/>
<dbReference type="eggNOG" id="ENOG502QRDE">
    <property type="taxonomic scope" value="Eukaryota"/>
</dbReference>
<reference evidence="3" key="1">
    <citation type="journal article" date="2015" name="BMC Genomics">
        <title>Genomic and transcriptomic analysis of the endophytic fungus Pestalotiopsis fici reveals its lifestyle and high potential for synthesis of natural products.</title>
        <authorList>
            <person name="Wang X."/>
            <person name="Zhang X."/>
            <person name="Liu L."/>
            <person name="Xiang M."/>
            <person name="Wang W."/>
            <person name="Sun X."/>
            <person name="Che Y."/>
            <person name="Guo L."/>
            <person name="Liu G."/>
            <person name="Guo L."/>
            <person name="Wang C."/>
            <person name="Yin W.B."/>
            <person name="Stadler M."/>
            <person name="Zhang X."/>
            <person name="Liu X."/>
        </authorList>
    </citation>
    <scope>NUCLEOTIDE SEQUENCE [LARGE SCALE GENOMIC DNA]</scope>
    <source>
        <strain evidence="3">W106-1 / CGMCC3.15140</strain>
    </source>
</reference>
<dbReference type="FunCoup" id="W3WRE7">
    <property type="interactions" value="13"/>
</dbReference>
<dbReference type="InterPro" id="IPR051781">
    <property type="entry name" value="Metallo-dep_Hydrolase"/>
</dbReference>